<evidence type="ECO:0000313" key="2">
    <source>
        <dbReference type="Proteomes" id="UP000188268"/>
    </source>
</evidence>
<dbReference type="AlphaFoldDB" id="A0A1R3GM15"/>
<keyword evidence="2" id="KW-1185">Reference proteome</keyword>
<reference evidence="1 2" key="1">
    <citation type="submission" date="2013-09" db="EMBL/GenBank/DDBJ databases">
        <title>Corchorus capsularis genome sequencing.</title>
        <authorList>
            <person name="Alam M."/>
            <person name="Haque M.S."/>
            <person name="Islam M.S."/>
            <person name="Emdad E.M."/>
            <person name="Islam M.M."/>
            <person name="Ahmed B."/>
            <person name="Halim A."/>
            <person name="Hossen Q.M.M."/>
            <person name="Hossain M.Z."/>
            <person name="Ahmed R."/>
            <person name="Khan M.M."/>
            <person name="Islam R."/>
            <person name="Rashid M.M."/>
            <person name="Khan S.A."/>
            <person name="Rahman M.S."/>
            <person name="Alam M."/>
        </authorList>
    </citation>
    <scope>NUCLEOTIDE SEQUENCE [LARGE SCALE GENOMIC DNA]</scope>
    <source>
        <strain evidence="2">cv. CVL-1</strain>
        <tissue evidence="1">Whole seedling</tissue>
    </source>
</reference>
<gene>
    <name evidence="1" type="ORF">CCACVL1_25055</name>
</gene>
<dbReference type="EMBL" id="AWWV01014033">
    <property type="protein sequence ID" value="OMO59111.1"/>
    <property type="molecule type" value="Genomic_DNA"/>
</dbReference>
<dbReference type="Gramene" id="OMO59111">
    <property type="protein sequence ID" value="OMO59111"/>
    <property type="gene ID" value="CCACVL1_25055"/>
</dbReference>
<accession>A0A1R3GM15</accession>
<comment type="caution">
    <text evidence="1">The sequence shown here is derived from an EMBL/GenBank/DDBJ whole genome shotgun (WGS) entry which is preliminary data.</text>
</comment>
<proteinExistence type="predicted"/>
<evidence type="ECO:0000313" key="1">
    <source>
        <dbReference type="EMBL" id="OMO59111.1"/>
    </source>
</evidence>
<protein>
    <submittedName>
        <fullName evidence="1">Uncharacterized protein</fullName>
    </submittedName>
</protein>
<dbReference type="Proteomes" id="UP000188268">
    <property type="component" value="Unassembled WGS sequence"/>
</dbReference>
<sequence length="45" mass="5104">MTDPLRHALKMAFSPLDSNGTQANQSESRPNCYDARLIQLECRHS</sequence>
<organism evidence="1 2">
    <name type="scientific">Corchorus capsularis</name>
    <name type="common">Jute</name>
    <dbReference type="NCBI Taxonomy" id="210143"/>
    <lineage>
        <taxon>Eukaryota</taxon>
        <taxon>Viridiplantae</taxon>
        <taxon>Streptophyta</taxon>
        <taxon>Embryophyta</taxon>
        <taxon>Tracheophyta</taxon>
        <taxon>Spermatophyta</taxon>
        <taxon>Magnoliopsida</taxon>
        <taxon>eudicotyledons</taxon>
        <taxon>Gunneridae</taxon>
        <taxon>Pentapetalae</taxon>
        <taxon>rosids</taxon>
        <taxon>malvids</taxon>
        <taxon>Malvales</taxon>
        <taxon>Malvaceae</taxon>
        <taxon>Grewioideae</taxon>
        <taxon>Apeibeae</taxon>
        <taxon>Corchorus</taxon>
    </lineage>
</organism>
<name>A0A1R3GM15_COCAP</name>